<evidence type="ECO:0000313" key="2">
    <source>
        <dbReference type="Proteomes" id="UP000078492"/>
    </source>
</evidence>
<dbReference type="AlphaFoldDB" id="A0A151J6S2"/>
<dbReference type="EMBL" id="KQ979796">
    <property type="protein sequence ID" value="KYN19082.1"/>
    <property type="molecule type" value="Genomic_DNA"/>
</dbReference>
<keyword evidence="2" id="KW-1185">Reference proteome</keyword>
<evidence type="ECO:0000313" key="1">
    <source>
        <dbReference type="EMBL" id="KYN19082.1"/>
    </source>
</evidence>
<dbReference type="Proteomes" id="UP000078492">
    <property type="component" value="Unassembled WGS sequence"/>
</dbReference>
<accession>A0A151J6S2</accession>
<name>A0A151J6S2_9HYME</name>
<protein>
    <submittedName>
        <fullName evidence="1">Uncharacterized protein</fullName>
    </submittedName>
</protein>
<gene>
    <name evidence="1" type="ORF">ALC57_08572</name>
</gene>
<sequence>MERDCEYEVKYSHKRLYSDFNFVEKAEVEVYWMSERPLKFYIDSRRFNVGMVLLSRKRNQALNHAWKFETKVKGNLPTQFPKRRDLIETAIHIGARVAINLHHTLLNQV</sequence>
<reference evidence="1 2" key="1">
    <citation type="submission" date="2015-09" db="EMBL/GenBank/DDBJ databases">
        <title>Trachymyrmex cornetzi WGS genome.</title>
        <authorList>
            <person name="Nygaard S."/>
            <person name="Hu H."/>
            <person name="Boomsma J."/>
            <person name="Zhang G."/>
        </authorList>
    </citation>
    <scope>NUCLEOTIDE SEQUENCE [LARGE SCALE GENOMIC DNA]</scope>
    <source>
        <strain evidence="1">Tcor2-1</strain>
        <tissue evidence="1">Whole body</tissue>
    </source>
</reference>
<proteinExistence type="predicted"/>
<organism evidence="1 2">
    <name type="scientific">Trachymyrmex cornetzi</name>
    <dbReference type="NCBI Taxonomy" id="471704"/>
    <lineage>
        <taxon>Eukaryota</taxon>
        <taxon>Metazoa</taxon>
        <taxon>Ecdysozoa</taxon>
        <taxon>Arthropoda</taxon>
        <taxon>Hexapoda</taxon>
        <taxon>Insecta</taxon>
        <taxon>Pterygota</taxon>
        <taxon>Neoptera</taxon>
        <taxon>Endopterygota</taxon>
        <taxon>Hymenoptera</taxon>
        <taxon>Apocrita</taxon>
        <taxon>Aculeata</taxon>
        <taxon>Formicoidea</taxon>
        <taxon>Formicidae</taxon>
        <taxon>Myrmicinae</taxon>
        <taxon>Trachymyrmex</taxon>
    </lineage>
</organism>